<sequence length="39" mass="4637">MAVDRRGSKLVRVDWQAAHQQQLDELKERPREMGFRGEI</sequence>
<protein>
    <submittedName>
        <fullName evidence="1">Uncharacterized protein</fullName>
    </submittedName>
</protein>
<evidence type="ECO:0000313" key="2">
    <source>
        <dbReference type="Proteomes" id="UP000187203"/>
    </source>
</evidence>
<evidence type="ECO:0000313" key="1">
    <source>
        <dbReference type="EMBL" id="OMO75156.1"/>
    </source>
</evidence>
<comment type="caution">
    <text evidence="1">The sequence shown here is derived from an EMBL/GenBank/DDBJ whole genome shotgun (WGS) entry which is preliminary data.</text>
</comment>
<reference evidence="2" key="1">
    <citation type="submission" date="2013-09" db="EMBL/GenBank/DDBJ databases">
        <title>Corchorus olitorius genome sequencing.</title>
        <authorList>
            <person name="Alam M."/>
            <person name="Haque M.S."/>
            <person name="Islam M.S."/>
            <person name="Emdad E.M."/>
            <person name="Islam M.M."/>
            <person name="Ahmed B."/>
            <person name="Halim A."/>
            <person name="Hossen Q.M.M."/>
            <person name="Hossain M.Z."/>
            <person name="Ahmed R."/>
            <person name="Khan M.M."/>
            <person name="Islam R."/>
            <person name="Rashid M.M."/>
            <person name="Khan S.A."/>
            <person name="Rahman M.S."/>
            <person name="Alam M."/>
            <person name="Yahiya A.S."/>
            <person name="Khan M.S."/>
            <person name="Azam M.S."/>
            <person name="Haque T."/>
            <person name="Lashkar M.Z.H."/>
            <person name="Akhand A.I."/>
            <person name="Morshed G."/>
            <person name="Roy S."/>
            <person name="Uddin K.S."/>
            <person name="Rabeya T."/>
            <person name="Hossain A.S."/>
            <person name="Chowdhury A."/>
            <person name="Snigdha A.R."/>
            <person name="Mortoza M.S."/>
            <person name="Matin S.A."/>
            <person name="Hoque S.M.E."/>
            <person name="Islam M.K."/>
            <person name="Roy D.K."/>
            <person name="Haider R."/>
            <person name="Moosa M.M."/>
            <person name="Elias S.M."/>
            <person name="Hasan A.M."/>
            <person name="Jahan S."/>
            <person name="Shafiuddin M."/>
            <person name="Mahmood N."/>
            <person name="Shommy N.S."/>
        </authorList>
    </citation>
    <scope>NUCLEOTIDE SEQUENCE [LARGE SCALE GENOMIC DNA]</scope>
    <source>
        <strain evidence="2">cv. O-4</strain>
    </source>
</reference>
<keyword evidence="2" id="KW-1185">Reference proteome</keyword>
<organism evidence="1 2">
    <name type="scientific">Corchorus olitorius</name>
    <dbReference type="NCBI Taxonomy" id="93759"/>
    <lineage>
        <taxon>Eukaryota</taxon>
        <taxon>Viridiplantae</taxon>
        <taxon>Streptophyta</taxon>
        <taxon>Embryophyta</taxon>
        <taxon>Tracheophyta</taxon>
        <taxon>Spermatophyta</taxon>
        <taxon>Magnoliopsida</taxon>
        <taxon>eudicotyledons</taxon>
        <taxon>Gunneridae</taxon>
        <taxon>Pentapetalae</taxon>
        <taxon>rosids</taxon>
        <taxon>malvids</taxon>
        <taxon>Malvales</taxon>
        <taxon>Malvaceae</taxon>
        <taxon>Grewioideae</taxon>
        <taxon>Apeibeae</taxon>
        <taxon>Corchorus</taxon>
    </lineage>
</organism>
<name>A0A1R3HXU8_9ROSI</name>
<dbReference type="EMBL" id="AWUE01019228">
    <property type="protein sequence ID" value="OMO75156.1"/>
    <property type="molecule type" value="Genomic_DNA"/>
</dbReference>
<dbReference type="AlphaFoldDB" id="A0A1R3HXU8"/>
<proteinExistence type="predicted"/>
<gene>
    <name evidence="1" type="ORF">COLO4_26265</name>
</gene>
<dbReference type="Proteomes" id="UP000187203">
    <property type="component" value="Unassembled WGS sequence"/>
</dbReference>
<accession>A0A1R3HXU8</accession>